<feature type="transmembrane region" description="Helical" evidence="2">
    <location>
        <begin position="80"/>
        <end position="98"/>
    </location>
</feature>
<accession>A0A9P3LI15</accession>
<reference evidence="3 4" key="1">
    <citation type="submission" date="2021-08" db="EMBL/GenBank/DDBJ databases">
        <title>Draft Genome Sequence of Phanerochaete sordida strain YK-624.</title>
        <authorList>
            <person name="Mori T."/>
            <person name="Dohra H."/>
            <person name="Suzuki T."/>
            <person name="Kawagishi H."/>
            <person name="Hirai H."/>
        </authorList>
    </citation>
    <scope>NUCLEOTIDE SEQUENCE [LARGE SCALE GENOMIC DNA]</scope>
    <source>
        <strain evidence="3 4">YK-624</strain>
    </source>
</reference>
<dbReference type="AlphaFoldDB" id="A0A9P3LI15"/>
<feature type="transmembrane region" description="Helical" evidence="2">
    <location>
        <begin position="118"/>
        <end position="140"/>
    </location>
</feature>
<feature type="transmembrane region" description="Helical" evidence="2">
    <location>
        <begin position="12"/>
        <end position="34"/>
    </location>
</feature>
<keyword evidence="4" id="KW-1185">Reference proteome</keyword>
<feature type="compositionally biased region" description="Basic and acidic residues" evidence="1">
    <location>
        <begin position="150"/>
        <end position="162"/>
    </location>
</feature>
<name>A0A9P3LI15_9APHY</name>
<dbReference type="OrthoDB" id="3065653at2759"/>
<comment type="caution">
    <text evidence="3">The sequence shown here is derived from an EMBL/GenBank/DDBJ whole genome shotgun (WGS) entry which is preliminary data.</text>
</comment>
<sequence>MDSGPSFRKFRTAAFSCIALISLAWIALATVVLYMHWGDGDSTQTALIVVILCVNVLTTIMVPLLLLVKFRVWLDAARTVFLLMAHFFAAIAFTMWAVKYSCPSSDDGVCSMMNLYVVLASWVIPLLLLVYSVCFSVLVWRRSGYQSTRHVEDATTSRRDKLPTIQIPDSPSVATAPPSAMLSRPPWVGPTPPPPLPPGDTDDNDQDSDTTSKKHRSQRSSARLSKPLPNRLFT</sequence>
<keyword evidence="2" id="KW-0812">Transmembrane</keyword>
<feature type="transmembrane region" description="Helical" evidence="2">
    <location>
        <begin position="46"/>
        <end position="68"/>
    </location>
</feature>
<evidence type="ECO:0000313" key="4">
    <source>
        <dbReference type="Proteomes" id="UP000703269"/>
    </source>
</evidence>
<keyword evidence="2" id="KW-0472">Membrane</keyword>
<dbReference type="EMBL" id="BPQB01000046">
    <property type="protein sequence ID" value="GJE95199.1"/>
    <property type="molecule type" value="Genomic_DNA"/>
</dbReference>
<evidence type="ECO:0000256" key="1">
    <source>
        <dbReference type="SAM" id="MobiDB-lite"/>
    </source>
</evidence>
<evidence type="ECO:0008006" key="5">
    <source>
        <dbReference type="Google" id="ProtNLM"/>
    </source>
</evidence>
<organism evidence="3 4">
    <name type="scientific">Phanerochaete sordida</name>
    <dbReference type="NCBI Taxonomy" id="48140"/>
    <lineage>
        <taxon>Eukaryota</taxon>
        <taxon>Fungi</taxon>
        <taxon>Dikarya</taxon>
        <taxon>Basidiomycota</taxon>
        <taxon>Agaricomycotina</taxon>
        <taxon>Agaricomycetes</taxon>
        <taxon>Polyporales</taxon>
        <taxon>Phanerochaetaceae</taxon>
        <taxon>Phanerochaete</taxon>
    </lineage>
</organism>
<evidence type="ECO:0000313" key="3">
    <source>
        <dbReference type="EMBL" id="GJE95199.1"/>
    </source>
</evidence>
<keyword evidence="2" id="KW-1133">Transmembrane helix</keyword>
<proteinExistence type="predicted"/>
<gene>
    <name evidence="3" type="ORF">PsYK624_113800</name>
</gene>
<evidence type="ECO:0000256" key="2">
    <source>
        <dbReference type="SAM" id="Phobius"/>
    </source>
</evidence>
<dbReference type="Proteomes" id="UP000703269">
    <property type="component" value="Unassembled WGS sequence"/>
</dbReference>
<protein>
    <recommendedName>
        <fullName evidence="5">MARVEL domain-containing protein</fullName>
    </recommendedName>
</protein>
<feature type="compositionally biased region" description="Pro residues" evidence="1">
    <location>
        <begin position="187"/>
        <end position="198"/>
    </location>
</feature>
<feature type="region of interest" description="Disordered" evidence="1">
    <location>
        <begin position="150"/>
        <end position="234"/>
    </location>
</feature>